<dbReference type="Pfam" id="PF09622">
    <property type="entry name" value="DUF2391"/>
    <property type="match status" value="1"/>
</dbReference>
<feature type="transmembrane region" description="Helical" evidence="1">
    <location>
        <begin position="52"/>
        <end position="70"/>
    </location>
</feature>
<feature type="transmembrane region" description="Helical" evidence="1">
    <location>
        <begin position="154"/>
        <end position="172"/>
    </location>
</feature>
<evidence type="ECO:0000313" key="2">
    <source>
        <dbReference type="EMBL" id="TFZ05861.1"/>
    </source>
</evidence>
<feature type="transmembrane region" description="Helical" evidence="1">
    <location>
        <begin position="254"/>
        <end position="280"/>
    </location>
</feature>
<feature type="transmembrane region" description="Helical" evidence="1">
    <location>
        <begin position="82"/>
        <end position="103"/>
    </location>
</feature>
<dbReference type="Proteomes" id="UP000298180">
    <property type="component" value="Unassembled WGS sequence"/>
</dbReference>
<dbReference type="EMBL" id="SMLM01000001">
    <property type="protein sequence ID" value="TFZ05861.1"/>
    <property type="molecule type" value="Genomic_DNA"/>
</dbReference>
<dbReference type="OrthoDB" id="147125at2"/>
<feature type="transmembrane region" description="Helical" evidence="1">
    <location>
        <begin position="225"/>
        <end position="248"/>
    </location>
</feature>
<accession>A0A4Z0C3R3</accession>
<dbReference type="AlphaFoldDB" id="A0A4Z0C3R3"/>
<evidence type="ECO:0000256" key="1">
    <source>
        <dbReference type="SAM" id="Phobius"/>
    </source>
</evidence>
<name>A0A4Z0C3R3_9BURK</name>
<organism evidence="2 3">
    <name type="scientific">Ramlibacter henchirensis</name>
    <dbReference type="NCBI Taxonomy" id="204072"/>
    <lineage>
        <taxon>Bacteria</taxon>
        <taxon>Pseudomonadati</taxon>
        <taxon>Pseudomonadota</taxon>
        <taxon>Betaproteobacteria</taxon>
        <taxon>Burkholderiales</taxon>
        <taxon>Comamonadaceae</taxon>
        <taxon>Ramlibacter</taxon>
    </lineage>
</organism>
<keyword evidence="1" id="KW-0472">Membrane</keyword>
<dbReference type="InterPro" id="IPR024464">
    <property type="entry name" value="DUF2391"/>
</dbReference>
<keyword evidence="3" id="KW-1185">Reference proteome</keyword>
<sequence>MHPRLAAVDRRANLHFAHGLTRAFAGAVIFGIPLLMTMEMWWLGFHMSPVRLALLIALFFPFLVALSWHVGFEPTFSLKDDVLDALVAYLVGFVASLLVLWLLGALRPGEGLREVVGKVSLQAVPASIGALLSQSQLGHAEAGQQMRGGREDSYFSELFIMAVGGLFLAFNVAPTEEILMIALRLGGAQALLLALVTLAATHAFVYGAEFRGQPPDHQQAPWWSVFARFTVVGYALALLLSAFLLWTFGRLDGLALPVALSTVVVLAFPAAIGAAAARLIL</sequence>
<gene>
    <name evidence="2" type="ORF">EZ313_04185</name>
</gene>
<dbReference type="RefSeq" id="WP_135261946.1">
    <property type="nucleotide sequence ID" value="NZ_SMLM01000001.1"/>
</dbReference>
<proteinExistence type="predicted"/>
<dbReference type="NCBIfam" id="TIGR02587">
    <property type="entry name" value="TIGR02587 family membrane protein"/>
    <property type="match status" value="1"/>
</dbReference>
<keyword evidence="1" id="KW-0812">Transmembrane</keyword>
<protein>
    <submittedName>
        <fullName evidence="2">TIGR02587 family membrane protein</fullName>
    </submittedName>
</protein>
<comment type="caution">
    <text evidence="2">The sequence shown here is derived from an EMBL/GenBank/DDBJ whole genome shotgun (WGS) entry which is preliminary data.</text>
</comment>
<feature type="transmembrane region" description="Helical" evidence="1">
    <location>
        <begin position="23"/>
        <end position="45"/>
    </location>
</feature>
<keyword evidence="1" id="KW-1133">Transmembrane helix</keyword>
<reference evidence="2 3" key="1">
    <citation type="submission" date="2019-03" db="EMBL/GenBank/DDBJ databases">
        <title>Ramlibacter henchirensis DSM 14656, whole genome shotgun sequence.</title>
        <authorList>
            <person name="Zhang X."/>
            <person name="Feng G."/>
            <person name="Zhu H."/>
        </authorList>
    </citation>
    <scope>NUCLEOTIDE SEQUENCE [LARGE SCALE GENOMIC DNA]</scope>
    <source>
        <strain evidence="2 3">DSM 14656</strain>
    </source>
</reference>
<feature type="transmembrane region" description="Helical" evidence="1">
    <location>
        <begin position="178"/>
        <end position="205"/>
    </location>
</feature>
<dbReference type="InterPro" id="IPR013416">
    <property type="entry name" value="CHP02587_IM"/>
</dbReference>
<evidence type="ECO:0000313" key="3">
    <source>
        <dbReference type="Proteomes" id="UP000298180"/>
    </source>
</evidence>